<evidence type="ECO:0000313" key="9">
    <source>
        <dbReference type="Proteomes" id="UP000231267"/>
    </source>
</evidence>
<reference evidence="8 9" key="1">
    <citation type="submission" date="2017-09" db="EMBL/GenBank/DDBJ databases">
        <title>Depth-based differentiation of microbial function through sediment-hosted aquifers and enrichment of novel symbionts in the deep terrestrial subsurface.</title>
        <authorList>
            <person name="Probst A.J."/>
            <person name="Ladd B."/>
            <person name="Jarett J.K."/>
            <person name="Geller-Mcgrath D.E."/>
            <person name="Sieber C.M."/>
            <person name="Emerson J.B."/>
            <person name="Anantharaman K."/>
            <person name="Thomas B.C."/>
            <person name="Malmstrom R."/>
            <person name="Stieglmeier M."/>
            <person name="Klingl A."/>
            <person name="Woyke T."/>
            <person name="Ryan C.M."/>
            <person name="Banfield J.F."/>
        </authorList>
    </citation>
    <scope>NUCLEOTIDE SEQUENCE [LARGE SCALE GENOMIC DNA]</scope>
    <source>
        <strain evidence="8">CG12_big_fil_rev_8_21_14_0_65_43_15</strain>
    </source>
</reference>
<evidence type="ECO:0000256" key="1">
    <source>
        <dbReference type="ARBA" id="ARBA00005044"/>
    </source>
</evidence>
<evidence type="ECO:0000256" key="2">
    <source>
        <dbReference type="ARBA" id="ARBA00008014"/>
    </source>
</evidence>
<dbReference type="Gene3D" id="3.60.150.10">
    <property type="entry name" value="Chorismate synthase AroC"/>
    <property type="match status" value="2"/>
</dbReference>
<sequence length="348" mass="37533">MLRYLTAGESHGQCLVAILDGMVAGLRVDKNFIDKELLRRQRGFGRGDRMKIEKDRVDILSGLRKGITIGSPIAMMIKNKDFSIDRLAAIYCPRPGHADLAGAVKYNRSDARDILERSSARETAARVSVGAVCKIFLSEIGMAVNSRIVMIGGVTSQKLMYERITSALKRRDTVGGIFEITATGAPCGLGSFTQSDKRLNARLAGALMSIQAIKGVEVGLGFESAKRFGSEVHDAIFYDKTKGFYRKTNNAGGIEGGVSSGEPILLRCAMKPISTLLNPLASVNIKTKKPSKATVERSDICAVLSAAVVAESVVAFELANAAFEKFGGDSLDETKRNLKGYLKQAKAF</sequence>
<dbReference type="EMBL" id="PFGP01000056">
    <property type="protein sequence ID" value="PIW66567.1"/>
    <property type="molecule type" value="Genomic_DNA"/>
</dbReference>
<feature type="binding site" evidence="7">
    <location>
        <begin position="211"/>
        <end position="212"/>
    </location>
    <ligand>
        <name>FMN</name>
        <dbReference type="ChEBI" id="CHEBI:58210"/>
    </ligand>
</feature>
<evidence type="ECO:0000313" key="8">
    <source>
        <dbReference type="EMBL" id="PIW66567.1"/>
    </source>
</evidence>
<keyword evidence="7" id="KW-0274">FAD</keyword>
<comment type="catalytic activity">
    <reaction evidence="7">
        <text>5-O-(1-carboxyvinyl)-3-phosphoshikimate = chorismate + phosphate</text>
        <dbReference type="Rhea" id="RHEA:21020"/>
        <dbReference type="ChEBI" id="CHEBI:29748"/>
        <dbReference type="ChEBI" id="CHEBI:43474"/>
        <dbReference type="ChEBI" id="CHEBI:57701"/>
        <dbReference type="EC" id="4.2.3.5"/>
    </reaction>
</comment>
<dbReference type="InterPro" id="IPR035904">
    <property type="entry name" value="Chorismate_synth_AroC_sf"/>
</dbReference>
<dbReference type="InterPro" id="IPR020541">
    <property type="entry name" value="Chorismate_synthase_CS"/>
</dbReference>
<dbReference type="Proteomes" id="UP000231267">
    <property type="component" value="Unassembled WGS sequence"/>
</dbReference>
<comment type="cofactor">
    <cofactor evidence="7">
        <name>FMNH2</name>
        <dbReference type="ChEBI" id="CHEBI:57618"/>
    </cofactor>
    <text evidence="7">Reduced FMN (FMNH(2)).</text>
</comment>
<dbReference type="PANTHER" id="PTHR21085">
    <property type="entry name" value="CHORISMATE SYNTHASE"/>
    <property type="match status" value="1"/>
</dbReference>
<dbReference type="GO" id="GO:0010181">
    <property type="term" value="F:FMN binding"/>
    <property type="evidence" value="ECO:0007669"/>
    <property type="project" value="TreeGrafter"/>
</dbReference>
<dbReference type="GO" id="GO:0009423">
    <property type="term" value="P:chorismate biosynthetic process"/>
    <property type="evidence" value="ECO:0007669"/>
    <property type="project" value="UniProtKB-UniRule"/>
</dbReference>
<dbReference type="GO" id="GO:0004107">
    <property type="term" value="F:chorismate synthase activity"/>
    <property type="evidence" value="ECO:0007669"/>
    <property type="project" value="UniProtKB-UniRule"/>
</dbReference>
<comment type="subunit">
    <text evidence="7">Homotetramer.</text>
</comment>
<proteinExistence type="inferred from homology"/>
<comment type="function">
    <text evidence="7">Catalyzes the anti-1,4-elimination of the C-3 phosphate and the C-6 proR hydrogen from 5-enolpyruvylshikimate-3-phosphate (EPSP) to yield chorismate, which is the branch point compound that serves as the starting substrate for the three terminal pathways of aromatic amino acid biosynthesis. This reaction introduces a second double bond into the aromatic ring system.</text>
</comment>
<gene>
    <name evidence="7" type="primary">aroC</name>
    <name evidence="8" type="ORF">COW11_02595</name>
</gene>
<evidence type="ECO:0000256" key="3">
    <source>
        <dbReference type="ARBA" id="ARBA00013036"/>
    </source>
</evidence>
<feature type="binding site" evidence="7">
    <location>
        <position position="297"/>
    </location>
    <ligand>
        <name>FMN</name>
        <dbReference type="ChEBI" id="CHEBI:58210"/>
    </ligand>
</feature>
<dbReference type="CDD" id="cd07304">
    <property type="entry name" value="Chorismate_synthase"/>
    <property type="match status" value="1"/>
</dbReference>
<feature type="binding site" evidence="7">
    <location>
        <begin position="271"/>
        <end position="275"/>
    </location>
    <ligand>
        <name>FMN</name>
        <dbReference type="ChEBI" id="CHEBI:58210"/>
    </ligand>
</feature>
<dbReference type="PANTHER" id="PTHR21085:SF0">
    <property type="entry name" value="CHORISMATE SYNTHASE"/>
    <property type="match status" value="1"/>
</dbReference>
<feature type="binding site" evidence="7">
    <location>
        <position position="256"/>
    </location>
    <ligand>
        <name>FMN</name>
        <dbReference type="ChEBI" id="CHEBI:58210"/>
    </ligand>
</feature>
<dbReference type="Pfam" id="PF01264">
    <property type="entry name" value="Chorismate_synt"/>
    <property type="match status" value="1"/>
</dbReference>
<keyword evidence="5 7" id="KW-0057">Aromatic amino acid biosynthesis</keyword>
<dbReference type="UniPathway" id="UPA00053">
    <property type="reaction ID" value="UER00090"/>
</dbReference>
<feature type="binding site" evidence="7">
    <location>
        <begin position="117"/>
        <end position="119"/>
    </location>
    <ligand>
        <name>FMN</name>
        <dbReference type="ChEBI" id="CHEBI:58210"/>
    </ligand>
</feature>
<dbReference type="PROSITE" id="PS00788">
    <property type="entry name" value="CHORISMATE_SYNTHASE_2"/>
    <property type="match status" value="1"/>
</dbReference>
<comment type="pathway">
    <text evidence="1 7">Metabolic intermediate biosynthesis; chorismate biosynthesis; chorismate from D-erythrose 4-phosphate and phosphoenolpyruvate: step 7/7.</text>
</comment>
<feature type="binding site" evidence="7">
    <location>
        <position position="40"/>
    </location>
    <ligand>
        <name>NADP(+)</name>
        <dbReference type="ChEBI" id="CHEBI:58349"/>
    </ligand>
</feature>
<dbReference type="InterPro" id="IPR000453">
    <property type="entry name" value="Chorismate_synth"/>
</dbReference>
<keyword evidence="7" id="KW-0288">FMN</keyword>
<dbReference type="PROSITE" id="PS00787">
    <property type="entry name" value="CHORISMATE_SYNTHASE_1"/>
    <property type="match status" value="1"/>
</dbReference>
<dbReference type="EC" id="4.2.3.5" evidence="3 7"/>
<keyword evidence="4 7" id="KW-0028">Amino-acid biosynthesis</keyword>
<keyword evidence="6 7" id="KW-0456">Lyase</keyword>
<dbReference type="HAMAP" id="MF_00300">
    <property type="entry name" value="Chorismate_synth"/>
    <property type="match status" value="1"/>
</dbReference>
<accession>A0A2J0LRU6</accession>
<feature type="binding site" evidence="7">
    <location>
        <position position="46"/>
    </location>
    <ligand>
        <name>NADP(+)</name>
        <dbReference type="ChEBI" id="CHEBI:58349"/>
    </ligand>
</feature>
<protein>
    <recommendedName>
        <fullName evidence="3 7">Chorismate synthase</fullName>
        <shortName evidence="7">CS</shortName>
        <ecNumber evidence="3 7">4.2.3.5</ecNumber>
    </recommendedName>
    <alternativeName>
        <fullName evidence="7">5-enolpyruvylshikimate-3-phosphate phospholyase</fullName>
    </alternativeName>
</protein>
<dbReference type="AlphaFoldDB" id="A0A2J0LRU6"/>
<keyword evidence="7" id="KW-0521">NADP</keyword>
<comment type="similarity">
    <text evidence="2 7">Belongs to the chorismate synthase family.</text>
</comment>
<evidence type="ECO:0000256" key="6">
    <source>
        <dbReference type="ARBA" id="ARBA00023239"/>
    </source>
</evidence>
<organism evidence="8 9">
    <name type="scientific">Candidatus Taenaricola geysiri</name>
    <dbReference type="NCBI Taxonomy" id="1974752"/>
    <lineage>
        <taxon>Bacteria</taxon>
        <taxon>Pseudomonadati</taxon>
        <taxon>Candidatus Omnitrophota</taxon>
        <taxon>Candidatus Taenaricola</taxon>
    </lineage>
</organism>
<dbReference type="SUPFAM" id="SSF103263">
    <property type="entry name" value="Chorismate synthase, AroC"/>
    <property type="match status" value="1"/>
</dbReference>
<dbReference type="GO" id="GO:0005829">
    <property type="term" value="C:cytosol"/>
    <property type="evidence" value="ECO:0007669"/>
    <property type="project" value="TreeGrafter"/>
</dbReference>
<dbReference type="GO" id="GO:0009073">
    <property type="term" value="P:aromatic amino acid family biosynthetic process"/>
    <property type="evidence" value="ECO:0007669"/>
    <property type="project" value="UniProtKB-KW"/>
</dbReference>
<evidence type="ECO:0000256" key="7">
    <source>
        <dbReference type="HAMAP-Rule" id="MF_00300"/>
    </source>
</evidence>
<keyword evidence="7" id="KW-0285">Flavoprotein</keyword>
<evidence type="ECO:0000256" key="5">
    <source>
        <dbReference type="ARBA" id="ARBA00023141"/>
    </source>
</evidence>
<name>A0A2J0LRU6_9BACT</name>
<evidence type="ECO:0000256" key="4">
    <source>
        <dbReference type="ARBA" id="ARBA00022605"/>
    </source>
</evidence>
<dbReference type="PIRSF" id="PIRSF001456">
    <property type="entry name" value="Chorismate_synth"/>
    <property type="match status" value="1"/>
</dbReference>
<comment type="caution">
    <text evidence="8">The sequence shown here is derived from an EMBL/GenBank/DDBJ whole genome shotgun (WGS) entry which is preliminary data.</text>
</comment>
<dbReference type="GO" id="GO:0008652">
    <property type="term" value="P:amino acid biosynthetic process"/>
    <property type="evidence" value="ECO:0007669"/>
    <property type="project" value="UniProtKB-KW"/>
</dbReference>